<gene>
    <name evidence="2" type="ORF">CEW89_00215</name>
</gene>
<dbReference type="EMBL" id="CP022196">
    <property type="protein sequence ID" value="ATG46133.1"/>
    <property type="molecule type" value="Genomic_DNA"/>
</dbReference>
<feature type="transmembrane region" description="Helical" evidence="1">
    <location>
        <begin position="106"/>
        <end position="128"/>
    </location>
</feature>
<keyword evidence="1" id="KW-0472">Membrane</keyword>
<dbReference type="AlphaFoldDB" id="A0A291G792"/>
<accession>A0A291G792</accession>
<evidence type="ECO:0000313" key="2">
    <source>
        <dbReference type="EMBL" id="ATG46133.1"/>
    </source>
</evidence>
<evidence type="ECO:0000313" key="3">
    <source>
        <dbReference type="Proteomes" id="UP000217935"/>
    </source>
</evidence>
<organism evidence="2 3">
    <name type="scientific">Celeribacter ethanolicus</name>
    <dbReference type="NCBI Taxonomy" id="1758178"/>
    <lineage>
        <taxon>Bacteria</taxon>
        <taxon>Pseudomonadati</taxon>
        <taxon>Pseudomonadota</taxon>
        <taxon>Alphaproteobacteria</taxon>
        <taxon>Rhodobacterales</taxon>
        <taxon>Roseobacteraceae</taxon>
        <taxon>Celeribacter</taxon>
    </lineage>
</organism>
<name>A0A291G792_9RHOB</name>
<dbReference type="RefSeq" id="WP_096804466.1">
    <property type="nucleotide sequence ID" value="NZ_CP022196.1"/>
</dbReference>
<proteinExistence type="predicted"/>
<dbReference type="OrthoDB" id="9987429at2"/>
<feature type="transmembrane region" description="Helical" evidence="1">
    <location>
        <begin position="45"/>
        <end position="64"/>
    </location>
</feature>
<keyword evidence="1" id="KW-0812">Transmembrane</keyword>
<dbReference type="Proteomes" id="UP000217935">
    <property type="component" value="Chromosome"/>
</dbReference>
<feature type="transmembrane region" description="Helical" evidence="1">
    <location>
        <begin position="15"/>
        <end position="33"/>
    </location>
</feature>
<sequence length="182" mass="19733">MKRASHHISHIVWDTGFHLSFVWTSVVSLRLSAYDHFMREFGRDTTVLLMTVAIVAATLIGPRLRPFWASGPINVFWAASVTSLLASGTALAFTQTVRILVFGDPLLSFLSLPVTFAAAAFLVPIELISHPMAALAWGMGSMLTAALARLSLRPGHRGPPSPPRLNARRPLPFARARHGSAG</sequence>
<dbReference type="KEGG" id="ceh:CEW89_00215"/>
<evidence type="ECO:0000256" key="1">
    <source>
        <dbReference type="SAM" id="Phobius"/>
    </source>
</evidence>
<feature type="transmembrane region" description="Helical" evidence="1">
    <location>
        <begin position="76"/>
        <end position="94"/>
    </location>
</feature>
<feature type="transmembrane region" description="Helical" evidence="1">
    <location>
        <begin position="134"/>
        <end position="152"/>
    </location>
</feature>
<protein>
    <submittedName>
        <fullName evidence="2">Uncharacterized protein</fullName>
    </submittedName>
</protein>
<keyword evidence="1" id="KW-1133">Transmembrane helix</keyword>
<keyword evidence="3" id="KW-1185">Reference proteome</keyword>
<reference evidence="2 3" key="1">
    <citation type="submission" date="2017-06" db="EMBL/GenBank/DDBJ databases">
        <title>Celeribacter sp. TSPH2 complete genome sequence.</title>
        <authorList>
            <person name="Woo J.-H."/>
            <person name="Kim H.-S."/>
        </authorList>
    </citation>
    <scope>NUCLEOTIDE SEQUENCE [LARGE SCALE GENOMIC DNA]</scope>
    <source>
        <strain evidence="2 3">TSPH2</strain>
    </source>
</reference>